<accession>A0AAW1KNK6</accession>
<dbReference type="AlphaFoldDB" id="A0AAW1KNK6"/>
<comment type="caution">
    <text evidence="1">The sequence shown here is derived from an EMBL/GenBank/DDBJ whole genome shotgun (WGS) entry which is preliminary data.</text>
</comment>
<evidence type="ECO:0000313" key="1">
    <source>
        <dbReference type="EMBL" id="KAK9720682.1"/>
    </source>
</evidence>
<dbReference type="Pfam" id="PF14223">
    <property type="entry name" value="Retrotran_gag_2"/>
    <property type="match status" value="1"/>
</dbReference>
<proteinExistence type="predicted"/>
<evidence type="ECO:0000313" key="2">
    <source>
        <dbReference type="Proteomes" id="UP001458880"/>
    </source>
</evidence>
<keyword evidence="2" id="KW-1185">Reference proteome</keyword>
<dbReference type="EMBL" id="JASPKY010000208">
    <property type="protein sequence ID" value="KAK9720682.1"/>
    <property type="molecule type" value="Genomic_DNA"/>
</dbReference>
<protein>
    <submittedName>
        <fullName evidence="1">Uncharacterized protein</fullName>
    </submittedName>
</protein>
<gene>
    <name evidence="1" type="ORF">QE152_g21963</name>
</gene>
<sequence>MSENENKVNQKTLSFLLLSVSDNYLEDIGECEQAKNAWSILEDIHTKFGLLHTVILLKEMVTITKTDDLPMQEYLGKIQDINRKINKVGIEFPDNLLACFFLMGLLMDKYEEEKRLKRDEELDSGNKALVMKNTNWKAKRNTIGINMVEQKHHPRLYFKALVMRNMIGINMVEQKHHPRLYFVFHVVAKDILPNFAERQIKKMRILKLADLSLQCKPITAALTAFKEILSDFIEVNSGTVIAADGNRLKIKGKGRALLDIEDEYGGWKIEL</sequence>
<name>A0AAW1KNK6_POPJA</name>
<reference evidence="1 2" key="1">
    <citation type="journal article" date="2024" name="BMC Genomics">
        <title>De novo assembly and annotation of Popillia japonica's genome with initial clues to its potential as an invasive pest.</title>
        <authorList>
            <person name="Cucini C."/>
            <person name="Boschi S."/>
            <person name="Funari R."/>
            <person name="Cardaioli E."/>
            <person name="Iannotti N."/>
            <person name="Marturano G."/>
            <person name="Paoli F."/>
            <person name="Bruttini M."/>
            <person name="Carapelli A."/>
            <person name="Frati F."/>
            <person name="Nardi F."/>
        </authorList>
    </citation>
    <scope>NUCLEOTIDE SEQUENCE [LARGE SCALE GENOMIC DNA]</scope>
    <source>
        <strain evidence="1">DMR45628</strain>
    </source>
</reference>
<dbReference type="Proteomes" id="UP001458880">
    <property type="component" value="Unassembled WGS sequence"/>
</dbReference>
<organism evidence="1 2">
    <name type="scientific">Popillia japonica</name>
    <name type="common">Japanese beetle</name>
    <dbReference type="NCBI Taxonomy" id="7064"/>
    <lineage>
        <taxon>Eukaryota</taxon>
        <taxon>Metazoa</taxon>
        <taxon>Ecdysozoa</taxon>
        <taxon>Arthropoda</taxon>
        <taxon>Hexapoda</taxon>
        <taxon>Insecta</taxon>
        <taxon>Pterygota</taxon>
        <taxon>Neoptera</taxon>
        <taxon>Endopterygota</taxon>
        <taxon>Coleoptera</taxon>
        <taxon>Polyphaga</taxon>
        <taxon>Scarabaeiformia</taxon>
        <taxon>Scarabaeidae</taxon>
        <taxon>Rutelinae</taxon>
        <taxon>Popillia</taxon>
    </lineage>
</organism>